<keyword evidence="1" id="KW-1185">Reference proteome</keyword>
<sequence>IPRSSTASEVRSERAGRLLIAHITQPIASITKNTRIIETIQCGQFATKYLNSKVDFKQFALFPNYLYNSKL</sequence>
<evidence type="ECO:0000313" key="1">
    <source>
        <dbReference type="Proteomes" id="UP000887569"/>
    </source>
</evidence>
<dbReference type="WBParaSite" id="PgR091_g026_t01">
    <property type="protein sequence ID" value="PgR091_g026_t01"/>
    <property type="gene ID" value="PgR091_g026"/>
</dbReference>
<protein>
    <submittedName>
        <fullName evidence="2">Uncharacterized protein</fullName>
    </submittedName>
</protein>
<reference evidence="2" key="1">
    <citation type="submission" date="2022-11" db="UniProtKB">
        <authorList>
            <consortium name="WormBaseParasite"/>
        </authorList>
    </citation>
    <scope>IDENTIFICATION</scope>
</reference>
<dbReference type="AlphaFoldDB" id="A0A915C5F2"/>
<name>A0A915C5F2_PARUN</name>
<dbReference type="Proteomes" id="UP000887569">
    <property type="component" value="Unplaced"/>
</dbReference>
<accession>A0A915C5F2</accession>
<organism evidence="1 2">
    <name type="scientific">Parascaris univalens</name>
    <name type="common">Nematode worm</name>
    <dbReference type="NCBI Taxonomy" id="6257"/>
    <lineage>
        <taxon>Eukaryota</taxon>
        <taxon>Metazoa</taxon>
        <taxon>Ecdysozoa</taxon>
        <taxon>Nematoda</taxon>
        <taxon>Chromadorea</taxon>
        <taxon>Rhabditida</taxon>
        <taxon>Spirurina</taxon>
        <taxon>Ascaridomorpha</taxon>
        <taxon>Ascaridoidea</taxon>
        <taxon>Ascarididae</taxon>
        <taxon>Parascaris</taxon>
    </lineage>
</organism>
<proteinExistence type="predicted"/>
<evidence type="ECO:0000313" key="2">
    <source>
        <dbReference type="WBParaSite" id="PgR091_g026_t01"/>
    </source>
</evidence>